<feature type="transmembrane region" description="Helical" evidence="7">
    <location>
        <begin position="40"/>
        <end position="61"/>
    </location>
</feature>
<organism evidence="8 11">
    <name type="scientific">Medicago truncatula</name>
    <name type="common">Barrel medic</name>
    <name type="synonym">Medicago tribuloides</name>
    <dbReference type="NCBI Taxonomy" id="3880"/>
    <lineage>
        <taxon>Eukaryota</taxon>
        <taxon>Viridiplantae</taxon>
        <taxon>Streptophyta</taxon>
        <taxon>Embryophyta</taxon>
        <taxon>Tracheophyta</taxon>
        <taxon>Spermatophyta</taxon>
        <taxon>Magnoliopsida</taxon>
        <taxon>eudicotyledons</taxon>
        <taxon>Gunneridae</taxon>
        <taxon>Pentapetalae</taxon>
        <taxon>rosids</taxon>
        <taxon>fabids</taxon>
        <taxon>Fabales</taxon>
        <taxon>Fabaceae</taxon>
        <taxon>Papilionoideae</taxon>
        <taxon>50 kb inversion clade</taxon>
        <taxon>NPAAA clade</taxon>
        <taxon>Hologalegina</taxon>
        <taxon>IRL clade</taxon>
        <taxon>Trifolieae</taxon>
        <taxon>Medicago</taxon>
    </lineage>
</organism>
<dbReference type="OrthoDB" id="1907510at2759"/>
<evidence type="ECO:0000256" key="6">
    <source>
        <dbReference type="ARBA" id="ARBA00023136"/>
    </source>
</evidence>
<evidence type="ECO:0000313" key="12">
    <source>
        <dbReference type="Proteomes" id="UP000265566"/>
    </source>
</evidence>
<evidence type="ECO:0000256" key="3">
    <source>
        <dbReference type="ARBA" id="ARBA00022448"/>
    </source>
</evidence>
<evidence type="ECO:0000313" key="11">
    <source>
        <dbReference type="Proteomes" id="UP000002051"/>
    </source>
</evidence>
<dbReference type="InterPro" id="IPR030182">
    <property type="entry name" value="PUP_plant"/>
</dbReference>
<reference evidence="8 11" key="2">
    <citation type="journal article" date="2014" name="BMC Genomics">
        <title>An improved genome release (version Mt4.0) for the model legume Medicago truncatula.</title>
        <authorList>
            <person name="Tang H."/>
            <person name="Krishnakumar V."/>
            <person name="Bidwell S."/>
            <person name="Rosen B."/>
            <person name="Chan A."/>
            <person name="Zhou S."/>
            <person name="Gentzbittel L."/>
            <person name="Childs K.L."/>
            <person name="Yandell M."/>
            <person name="Gundlach H."/>
            <person name="Mayer K.F."/>
            <person name="Schwartz D.C."/>
            <person name="Town C.D."/>
        </authorList>
    </citation>
    <scope>GENOME REANNOTATION</scope>
    <source>
        <strain evidence="10 11">cv. Jemalong A17</strain>
    </source>
</reference>
<dbReference type="EMBL" id="PSQE01000002">
    <property type="protein sequence ID" value="RHN72043.1"/>
    <property type="molecule type" value="Genomic_DNA"/>
</dbReference>
<protein>
    <recommendedName>
        <fullName evidence="7">Probable purine permease</fullName>
    </recommendedName>
</protein>
<keyword evidence="5 7" id="KW-1133">Transmembrane helix</keyword>
<keyword evidence="4 7" id="KW-0812">Transmembrane</keyword>
<dbReference type="Proteomes" id="UP000265566">
    <property type="component" value="Chromosome 2"/>
</dbReference>
<feature type="transmembrane region" description="Helical" evidence="7">
    <location>
        <begin position="115"/>
        <end position="134"/>
    </location>
</feature>
<dbReference type="EMBL" id="CM001218">
    <property type="protein sequence ID" value="AES63974.1"/>
    <property type="molecule type" value="Genomic_DNA"/>
</dbReference>
<dbReference type="STRING" id="3880.G7IK92"/>
<dbReference type="Proteomes" id="UP000002051">
    <property type="component" value="Chromosome 2"/>
</dbReference>
<evidence type="ECO:0000313" key="8">
    <source>
        <dbReference type="EMBL" id="AES63974.1"/>
    </source>
</evidence>
<dbReference type="GO" id="GO:0016020">
    <property type="term" value="C:membrane"/>
    <property type="evidence" value="ECO:0007669"/>
    <property type="project" value="UniProtKB-SubCell"/>
</dbReference>
<evidence type="ECO:0000256" key="1">
    <source>
        <dbReference type="ARBA" id="ARBA00004141"/>
    </source>
</evidence>
<keyword evidence="11" id="KW-1185">Reference proteome</keyword>
<dbReference type="EnsemblPlants" id="AES63974">
    <property type="protein sequence ID" value="AES63974"/>
    <property type="gene ID" value="MTR_2g015470"/>
</dbReference>
<accession>G7IK92</accession>
<reference evidence="12" key="4">
    <citation type="journal article" date="2018" name="Nat. Plants">
        <title>Whole-genome landscape of Medicago truncatula symbiotic genes.</title>
        <authorList>
            <person name="Pecrix Y."/>
            <person name="Staton S.E."/>
            <person name="Sallet E."/>
            <person name="Lelandais-Briere C."/>
            <person name="Moreau S."/>
            <person name="Carrere S."/>
            <person name="Blein T."/>
            <person name="Jardinaud M.F."/>
            <person name="Latrasse D."/>
            <person name="Zouine M."/>
            <person name="Zahm M."/>
            <person name="Kreplak J."/>
            <person name="Mayjonade B."/>
            <person name="Satge C."/>
            <person name="Perez M."/>
            <person name="Cauet S."/>
            <person name="Marande W."/>
            <person name="Chantry-Darmon C."/>
            <person name="Lopez-Roques C."/>
            <person name="Bouchez O."/>
            <person name="Berard A."/>
            <person name="Debelle F."/>
            <person name="Munos S."/>
            <person name="Bendahmane A."/>
            <person name="Berges H."/>
            <person name="Niebel A."/>
            <person name="Buitink J."/>
            <person name="Frugier F."/>
            <person name="Benhamed M."/>
            <person name="Crespi M."/>
            <person name="Gouzy J."/>
            <person name="Gamas P."/>
        </authorList>
    </citation>
    <scope>NUCLEOTIDE SEQUENCE [LARGE SCALE GENOMIC DNA]</scope>
    <source>
        <strain evidence="12">cv. Jemalong A17</strain>
    </source>
</reference>
<feature type="transmembrane region" description="Helical" evidence="7">
    <location>
        <begin position="246"/>
        <end position="263"/>
    </location>
</feature>
<feature type="transmembrane region" description="Helical" evidence="7">
    <location>
        <begin position="204"/>
        <end position="225"/>
    </location>
</feature>
<proteinExistence type="inferred from homology"/>
<feature type="transmembrane region" description="Helical" evidence="7">
    <location>
        <begin position="171"/>
        <end position="192"/>
    </location>
</feature>
<dbReference type="OMA" id="FYPSFIA"/>
<dbReference type="AlphaFoldDB" id="G7IK92"/>
<dbReference type="eggNOG" id="ENOG502QRUH">
    <property type="taxonomic scope" value="Eukaryota"/>
</dbReference>
<evidence type="ECO:0000256" key="4">
    <source>
        <dbReference type="ARBA" id="ARBA00022692"/>
    </source>
</evidence>
<dbReference type="SUPFAM" id="SSF103481">
    <property type="entry name" value="Multidrug resistance efflux transporter EmrE"/>
    <property type="match status" value="1"/>
</dbReference>
<comment type="subcellular location">
    <subcellularLocation>
        <location evidence="1 7">Membrane</location>
        <topology evidence="1 7">Multi-pass membrane protein</topology>
    </subcellularLocation>
</comment>
<gene>
    <name evidence="10" type="primary">11445848</name>
    <name evidence="8" type="ordered locus">MTR_2g015470</name>
    <name evidence="9" type="ORF">MtrunA17_Chr2g0283381</name>
</gene>
<dbReference type="PANTHER" id="PTHR31376">
    <property type="entry name" value="OS09G0467300 PROTEIN-RELATED"/>
    <property type="match status" value="1"/>
</dbReference>
<dbReference type="HOGENOM" id="CLU_043459_2_1_1"/>
<keyword evidence="3 7" id="KW-0813">Transport</keyword>
<feature type="transmembrane region" description="Helical" evidence="7">
    <location>
        <begin position="311"/>
        <end position="332"/>
    </location>
</feature>
<evidence type="ECO:0000313" key="10">
    <source>
        <dbReference type="EnsemblPlants" id="AES63974"/>
    </source>
</evidence>
<evidence type="ECO:0000256" key="7">
    <source>
        <dbReference type="RuleBase" id="RU368015"/>
    </source>
</evidence>
<reference evidence="9" key="5">
    <citation type="journal article" date="2018" name="Nat. Plants">
        <title>Whole-genome landscape of Medicago truncatula symbiotic genes.</title>
        <authorList>
            <person name="Pecrix Y."/>
            <person name="Gamas P."/>
            <person name="Carrere S."/>
        </authorList>
    </citation>
    <scope>NUCLEOTIDE SEQUENCE</scope>
    <source>
        <tissue evidence="9">Leaves</tissue>
    </source>
</reference>
<feature type="transmembrane region" description="Helical" evidence="7">
    <location>
        <begin position="338"/>
        <end position="356"/>
    </location>
</feature>
<dbReference type="KEGG" id="mtr:11445848"/>
<evidence type="ECO:0000313" key="9">
    <source>
        <dbReference type="EMBL" id="RHN72043.1"/>
    </source>
</evidence>
<dbReference type="GO" id="GO:0005345">
    <property type="term" value="F:purine nucleobase transmembrane transporter activity"/>
    <property type="evidence" value="ECO:0007669"/>
    <property type="project" value="UniProtKB-UniRule"/>
</dbReference>
<dbReference type="GO" id="GO:0022857">
    <property type="term" value="F:transmembrane transporter activity"/>
    <property type="evidence" value="ECO:0000318"/>
    <property type="project" value="GO_Central"/>
</dbReference>
<name>G7IK92_MEDTR</name>
<keyword evidence="6 7" id="KW-0472">Membrane</keyword>
<reference evidence="8 11" key="1">
    <citation type="journal article" date="2011" name="Nature">
        <title>The Medicago genome provides insight into the evolution of rhizobial symbioses.</title>
        <authorList>
            <person name="Young N.D."/>
            <person name="Debelle F."/>
            <person name="Oldroyd G.E."/>
            <person name="Geurts R."/>
            <person name="Cannon S.B."/>
            <person name="Udvardi M.K."/>
            <person name="Benedito V.A."/>
            <person name="Mayer K.F."/>
            <person name="Gouzy J."/>
            <person name="Schoof H."/>
            <person name="Van de Peer Y."/>
            <person name="Proost S."/>
            <person name="Cook D.R."/>
            <person name="Meyers B.C."/>
            <person name="Spannagl M."/>
            <person name="Cheung F."/>
            <person name="De Mita S."/>
            <person name="Krishnakumar V."/>
            <person name="Gundlach H."/>
            <person name="Zhou S."/>
            <person name="Mudge J."/>
            <person name="Bharti A.K."/>
            <person name="Murray J.D."/>
            <person name="Naoumkina M.A."/>
            <person name="Rosen B."/>
            <person name="Silverstein K.A."/>
            <person name="Tang H."/>
            <person name="Rombauts S."/>
            <person name="Zhao P.X."/>
            <person name="Zhou P."/>
            <person name="Barbe V."/>
            <person name="Bardou P."/>
            <person name="Bechner M."/>
            <person name="Bellec A."/>
            <person name="Berger A."/>
            <person name="Berges H."/>
            <person name="Bidwell S."/>
            <person name="Bisseling T."/>
            <person name="Choisne N."/>
            <person name="Couloux A."/>
            <person name="Denny R."/>
            <person name="Deshpande S."/>
            <person name="Dai X."/>
            <person name="Doyle J.J."/>
            <person name="Dudez A.M."/>
            <person name="Farmer A.D."/>
            <person name="Fouteau S."/>
            <person name="Franken C."/>
            <person name="Gibelin C."/>
            <person name="Gish J."/>
            <person name="Goldstein S."/>
            <person name="Gonzalez A.J."/>
            <person name="Green P.J."/>
            <person name="Hallab A."/>
            <person name="Hartog M."/>
            <person name="Hua A."/>
            <person name="Humphray S.J."/>
            <person name="Jeong D.H."/>
            <person name="Jing Y."/>
            <person name="Jocker A."/>
            <person name="Kenton S.M."/>
            <person name="Kim D.J."/>
            <person name="Klee K."/>
            <person name="Lai H."/>
            <person name="Lang C."/>
            <person name="Lin S."/>
            <person name="Macmil S.L."/>
            <person name="Magdelenat G."/>
            <person name="Matthews L."/>
            <person name="McCorrison J."/>
            <person name="Monaghan E.L."/>
            <person name="Mun J.H."/>
            <person name="Najar F.Z."/>
            <person name="Nicholson C."/>
            <person name="Noirot C."/>
            <person name="O'Bleness M."/>
            <person name="Paule C.R."/>
            <person name="Poulain J."/>
            <person name="Prion F."/>
            <person name="Qin B."/>
            <person name="Qu C."/>
            <person name="Retzel E.F."/>
            <person name="Riddle C."/>
            <person name="Sallet E."/>
            <person name="Samain S."/>
            <person name="Samson N."/>
            <person name="Sanders I."/>
            <person name="Saurat O."/>
            <person name="Scarpelli C."/>
            <person name="Schiex T."/>
            <person name="Segurens B."/>
            <person name="Severin A.J."/>
            <person name="Sherrier D.J."/>
            <person name="Shi R."/>
            <person name="Sims S."/>
            <person name="Singer S.R."/>
            <person name="Sinharoy S."/>
            <person name="Sterck L."/>
            <person name="Viollet A."/>
            <person name="Wang B.B."/>
            <person name="Wang K."/>
            <person name="Wang M."/>
            <person name="Wang X."/>
            <person name="Warfsmann J."/>
            <person name="Weissenbach J."/>
            <person name="White D.D."/>
            <person name="White J.D."/>
            <person name="Wiley G.B."/>
            <person name="Wincker P."/>
            <person name="Xing Y."/>
            <person name="Yang L."/>
            <person name="Yao Z."/>
            <person name="Ying F."/>
            <person name="Zhai J."/>
            <person name="Zhou L."/>
            <person name="Zuber A."/>
            <person name="Denarie J."/>
            <person name="Dixon R.A."/>
            <person name="May G.D."/>
            <person name="Schwartz D.C."/>
            <person name="Rogers J."/>
            <person name="Quetier F."/>
            <person name="Town C.D."/>
            <person name="Roe B.A."/>
        </authorList>
    </citation>
    <scope>NUCLEOTIDE SEQUENCE [LARGE SCALE GENOMIC DNA]</scope>
    <source>
        <strain evidence="8">A17</strain>
        <strain evidence="10 11">cv. Jemalong A17</strain>
    </source>
</reference>
<comment type="similarity">
    <text evidence="2 7">Belongs to the purine permeases (TC 2.A.7.14) family.</text>
</comment>
<feature type="transmembrane region" description="Helical" evidence="7">
    <location>
        <begin position="73"/>
        <end position="94"/>
    </location>
</feature>
<dbReference type="PANTHER" id="PTHR31376:SF16">
    <property type="entry name" value="PURINE PERMEASE-RELATED"/>
    <property type="match status" value="1"/>
</dbReference>
<dbReference type="PaxDb" id="3880-AES63974"/>
<reference evidence="10" key="3">
    <citation type="submission" date="2015-04" db="UniProtKB">
        <authorList>
            <consortium name="EnsemblPlants"/>
        </authorList>
    </citation>
    <scope>IDENTIFICATION</scope>
    <source>
        <strain evidence="10">cv. Jemalong A17</strain>
    </source>
</reference>
<dbReference type="Gramene" id="rna7712">
    <property type="protein sequence ID" value="RHN72043.1"/>
    <property type="gene ID" value="gene7712"/>
</dbReference>
<evidence type="ECO:0000256" key="5">
    <source>
        <dbReference type="ARBA" id="ARBA00022989"/>
    </source>
</evidence>
<sequence>MEMDQEPHLQSSDNIKVPNSDINIIVTQQLQDPRSKDYRWWFRVILYIIFLLVGQSSSLLLERLYYDKGGKSKWMISFVQSAGFPLLLPLIFYFKPHDQFKNMFSNDNSSIIKPNFFALYLGFGLLVEGVYLMYSYGLVYLPLSTFSLICSTELAFNALFSFFLNSQRFTALIFNSVFLLTISTSLLAVDSISEDSTDLHREKYILGFLFTLCACAAFALYLALVQYSFEKIIKRETFSAILDMQFYPSFIATCACVVGLFASGEWKILEKEMEEFANGKKSYIITLVCCSVTWQICYIGILGLVFEVSSLFANIIGSLVLPLVSILAVLFFHDKIDGVKSIALIIAIWGFFSYIYQNYLDDKKAKEDKVIPLEVSSDVIEI</sequence>
<feature type="transmembrane region" description="Helical" evidence="7">
    <location>
        <begin position="283"/>
        <end position="304"/>
    </location>
</feature>
<dbReference type="Pfam" id="PF16913">
    <property type="entry name" value="PUNUT"/>
    <property type="match status" value="1"/>
</dbReference>
<evidence type="ECO:0000256" key="2">
    <source>
        <dbReference type="ARBA" id="ARBA00006213"/>
    </source>
</evidence>
<dbReference type="InterPro" id="IPR037185">
    <property type="entry name" value="EmrE-like"/>
</dbReference>
<dbReference type="GO" id="GO:0015211">
    <property type="term" value="F:purine nucleoside transmembrane transporter activity"/>
    <property type="evidence" value="ECO:0007669"/>
    <property type="project" value="UniProtKB-UniRule"/>
</dbReference>
<feature type="transmembrane region" description="Helical" evidence="7">
    <location>
        <begin position="140"/>
        <end position="164"/>
    </location>
</feature>